<protein>
    <submittedName>
        <fullName evidence="19">Diacylglycerol kinase</fullName>
    </submittedName>
</protein>
<keyword evidence="8 19" id="KW-0418">Kinase</keyword>
<evidence type="ECO:0000256" key="4">
    <source>
        <dbReference type="ARBA" id="ARBA00022516"/>
    </source>
</evidence>
<evidence type="ECO:0000256" key="18">
    <source>
        <dbReference type="PIRSR" id="PIRSR600829-4"/>
    </source>
</evidence>
<evidence type="ECO:0000256" key="7">
    <source>
        <dbReference type="ARBA" id="ARBA00022741"/>
    </source>
</evidence>
<evidence type="ECO:0000256" key="13">
    <source>
        <dbReference type="ARBA" id="ARBA00023209"/>
    </source>
</evidence>
<dbReference type="InterPro" id="IPR033717">
    <property type="entry name" value="UDPK"/>
</dbReference>
<sequence length="129" mass="14442">MGLGDRNHKGIRRFLHSFRYASAGLIDVIKHEQNMRIHLISGAVVLIAAWALSVSIERWLVLLLVVGGVLSLEVMNTAIERTVDLVTEEYRPLAKRAKDIAAASVFVFCIFAAVIGVMIFFPYLLELFQ</sequence>
<dbReference type="GO" id="GO:0016301">
    <property type="term" value="F:kinase activity"/>
    <property type="evidence" value="ECO:0007669"/>
    <property type="project" value="UniProtKB-KW"/>
</dbReference>
<feature type="active site" description="Proton acceptor" evidence="15">
    <location>
        <position position="73"/>
    </location>
</feature>
<evidence type="ECO:0000313" key="19">
    <source>
        <dbReference type="EMBL" id="PAE90494.1"/>
    </source>
</evidence>
<keyword evidence="4" id="KW-0444">Lipid biosynthesis</keyword>
<evidence type="ECO:0000256" key="12">
    <source>
        <dbReference type="ARBA" id="ARBA00023136"/>
    </source>
</evidence>
<evidence type="ECO:0000256" key="5">
    <source>
        <dbReference type="ARBA" id="ARBA00022679"/>
    </source>
</evidence>
<feature type="binding site" evidence="17">
    <location>
        <begin position="98"/>
        <end position="99"/>
    </location>
    <ligand>
        <name>ATP</name>
        <dbReference type="ChEBI" id="CHEBI:30616"/>
    </ligand>
</feature>
<dbReference type="PANTHER" id="PTHR34299:SF1">
    <property type="entry name" value="DIACYLGLYCEROL KINASE"/>
    <property type="match status" value="1"/>
</dbReference>
<keyword evidence="13" id="KW-0594">Phospholipid biosynthesis</keyword>
<feature type="binding site" evidence="16">
    <location>
        <position position="73"/>
    </location>
    <ligand>
        <name>substrate</name>
    </ligand>
</feature>
<evidence type="ECO:0000256" key="2">
    <source>
        <dbReference type="ARBA" id="ARBA00005967"/>
    </source>
</evidence>
<dbReference type="RefSeq" id="WP_011246523.1">
    <property type="nucleotide sequence ID" value="NZ_BOQQ01000005.1"/>
</dbReference>
<dbReference type="GO" id="GO:0005886">
    <property type="term" value="C:plasma membrane"/>
    <property type="evidence" value="ECO:0007669"/>
    <property type="project" value="UniProtKB-SubCell"/>
</dbReference>
<comment type="caution">
    <text evidence="19">The sequence shown here is derived from an EMBL/GenBank/DDBJ whole genome shotgun (WGS) entry which is preliminary data.</text>
</comment>
<dbReference type="AlphaFoldDB" id="A0A268P3Z9"/>
<reference evidence="19 20" key="1">
    <citation type="submission" date="2017-07" db="EMBL/GenBank/DDBJ databases">
        <title>Isolation and whole genome analysis of endospore-forming bacteria from heroin.</title>
        <authorList>
            <person name="Kalinowski J."/>
            <person name="Ahrens B."/>
            <person name="Al-Dilaimi A."/>
            <person name="Winkler A."/>
            <person name="Wibberg D."/>
            <person name="Schleenbecker U."/>
            <person name="Ruckert C."/>
            <person name="Wolfel R."/>
            <person name="Grass G."/>
        </authorList>
    </citation>
    <scope>NUCLEOTIDE SEQUENCE [LARGE SCALE GENOMIC DNA]</scope>
    <source>
        <strain evidence="19 20">7539</strain>
    </source>
</reference>
<dbReference type="GO" id="GO:0008654">
    <property type="term" value="P:phospholipid biosynthetic process"/>
    <property type="evidence" value="ECO:0007669"/>
    <property type="project" value="UniProtKB-KW"/>
</dbReference>
<keyword evidence="18" id="KW-0460">Magnesium</keyword>
<dbReference type="Gene3D" id="1.10.287.3610">
    <property type="match status" value="1"/>
</dbReference>
<keyword evidence="7 17" id="KW-0547">Nucleotide-binding</keyword>
<evidence type="ECO:0000256" key="17">
    <source>
        <dbReference type="PIRSR" id="PIRSR600829-3"/>
    </source>
</evidence>
<gene>
    <name evidence="19" type="ORF">CHH72_00975</name>
</gene>
<feature type="binding site" evidence="18">
    <location>
        <position position="32"/>
    </location>
    <ligand>
        <name>a divalent metal cation</name>
        <dbReference type="ChEBI" id="CHEBI:60240"/>
    </ligand>
</feature>
<keyword evidence="9 17" id="KW-0067">ATP-binding</keyword>
<dbReference type="InterPro" id="IPR000829">
    <property type="entry name" value="DAGK"/>
</dbReference>
<comment type="subcellular location">
    <subcellularLocation>
        <location evidence="1">Cell membrane</location>
        <topology evidence="1">Multi-pass membrane protein</topology>
    </subcellularLocation>
</comment>
<comment type="similarity">
    <text evidence="2">Belongs to the bacterial diacylglycerol kinase family.</text>
</comment>
<evidence type="ECO:0000313" key="20">
    <source>
        <dbReference type="Proteomes" id="UP000216207"/>
    </source>
</evidence>
<keyword evidence="18" id="KW-0479">Metal-binding</keyword>
<keyword evidence="10" id="KW-1133">Transmembrane helix</keyword>
<dbReference type="Pfam" id="PF01219">
    <property type="entry name" value="DAGK_prokar"/>
    <property type="match status" value="1"/>
</dbReference>
<proteinExistence type="inferred from homology"/>
<comment type="cofactor">
    <cofactor evidence="18">
        <name>Mg(2+)</name>
        <dbReference type="ChEBI" id="CHEBI:18420"/>
    </cofactor>
    <text evidence="18">Mn(2+), Zn(2+), Cd(2+) and Co(2+) support activity to lesser extents.</text>
</comment>
<dbReference type="Proteomes" id="UP000216207">
    <property type="component" value="Unassembled WGS sequence"/>
</dbReference>
<feature type="binding site" evidence="17">
    <location>
        <position position="20"/>
    </location>
    <ligand>
        <name>ATP</name>
        <dbReference type="ChEBI" id="CHEBI:30616"/>
    </ligand>
</feature>
<feature type="binding site" evidence="17">
    <location>
        <position position="13"/>
    </location>
    <ligand>
        <name>ATP</name>
        <dbReference type="ChEBI" id="CHEBI:30616"/>
    </ligand>
</feature>
<dbReference type="OMA" id="SFRYAAQ"/>
<keyword evidence="6" id="KW-0812">Transmembrane</keyword>
<dbReference type="InterPro" id="IPR036945">
    <property type="entry name" value="DAGK_sf"/>
</dbReference>
<keyword evidence="3" id="KW-1003">Cell membrane</keyword>
<evidence type="ECO:0000256" key="8">
    <source>
        <dbReference type="ARBA" id="ARBA00022777"/>
    </source>
</evidence>
<evidence type="ECO:0000256" key="1">
    <source>
        <dbReference type="ARBA" id="ARBA00004651"/>
    </source>
</evidence>
<dbReference type="GO" id="GO:0005524">
    <property type="term" value="F:ATP binding"/>
    <property type="evidence" value="ECO:0007669"/>
    <property type="project" value="UniProtKB-KW"/>
</dbReference>
<keyword evidence="14" id="KW-1208">Phospholipid metabolism</keyword>
<dbReference type="EMBL" id="NPCC01000004">
    <property type="protein sequence ID" value="PAE90494.1"/>
    <property type="molecule type" value="Genomic_DNA"/>
</dbReference>
<organism evidence="19 20">
    <name type="scientific">Shouchella clausii</name>
    <name type="common">Alkalihalobacillus clausii</name>
    <dbReference type="NCBI Taxonomy" id="79880"/>
    <lineage>
        <taxon>Bacteria</taxon>
        <taxon>Bacillati</taxon>
        <taxon>Bacillota</taxon>
        <taxon>Bacilli</taxon>
        <taxon>Bacillales</taxon>
        <taxon>Bacillaceae</taxon>
        <taxon>Shouchella</taxon>
    </lineage>
</organism>
<evidence type="ECO:0000256" key="14">
    <source>
        <dbReference type="ARBA" id="ARBA00023264"/>
    </source>
</evidence>
<evidence type="ECO:0000256" key="16">
    <source>
        <dbReference type="PIRSR" id="PIRSR600829-2"/>
    </source>
</evidence>
<dbReference type="GO" id="GO:0046872">
    <property type="term" value="F:metal ion binding"/>
    <property type="evidence" value="ECO:0007669"/>
    <property type="project" value="UniProtKB-KW"/>
</dbReference>
<feature type="binding site" evidence="17">
    <location>
        <position position="80"/>
    </location>
    <ligand>
        <name>ATP</name>
        <dbReference type="ChEBI" id="CHEBI:30616"/>
    </ligand>
</feature>
<evidence type="ECO:0000256" key="6">
    <source>
        <dbReference type="ARBA" id="ARBA00022692"/>
    </source>
</evidence>
<feature type="binding site" evidence="16">
    <location>
        <position position="13"/>
    </location>
    <ligand>
        <name>substrate</name>
    </ligand>
</feature>
<evidence type="ECO:0000256" key="10">
    <source>
        <dbReference type="ARBA" id="ARBA00022989"/>
    </source>
</evidence>
<evidence type="ECO:0000256" key="11">
    <source>
        <dbReference type="ARBA" id="ARBA00023098"/>
    </source>
</evidence>
<dbReference type="CDD" id="cd14265">
    <property type="entry name" value="UDPK_IM_like"/>
    <property type="match status" value="1"/>
</dbReference>
<keyword evidence="5" id="KW-0808">Transferase</keyword>
<feature type="binding site" evidence="18">
    <location>
        <position position="80"/>
    </location>
    <ligand>
        <name>a divalent metal cation</name>
        <dbReference type="ChEBI" id="CHEBI:60240"/>
    </ligand>
</feature>
<accession>A0A268P3Z9</accession>
<keyword evidence="11" id="KW-0443">Lipid metabolism</keyword>
<evidence type="ECO:0000256" key="15">
    <source>
        <dbReference type="PIRSR" id="PIRSR600829-1"/>
    </source>
</evidence>
<keyword evidence="12" id="KW-0472">Membrane</keyword>
<dbReference type="PROSITE" id="PS01069">
    <property type="entry name" value="DAGK_PROKAR"/>
    <property type="match status" value="1"/>
</dbReference>
<evidence type="ECO:0000256" key="9">
    <source>
        <dbReference type="ARBA" id="ARBA00022840"/>
    </source>
</evidence>
<name>A0A268P3Z9_SHOCL</name>
<feature type="binding site" evidence="17">
    <location>
        <position position="32"/>
    </location>
    <ligand>
        <name>ATP</name>
        <dbReference type="ChEBI" id="CHEBI:30616"/>
    </ligand>
</feature>
<evidence type="ECO:0000256" key="3">
    <source>
        <dbReference type="ARBA" id="ARBA00022475"/>
    </source>
</evidence>
<dbReference type="PANTHER" id="PTHR34299">
    <property type="entry name" value="DIACYLGLYCEROL KINASE"/>
    <property type="match status" value="1"/>
</dbReference>